<proteinExistence type="predicted"/>
<feature type="transmembrane region" description="Helical" evidence="1">
    <location>
        <begin position="6"/>
        <end position="27"/>
    </location>
</feature>
<evidence type="ECO:0000313" key="3">
    <source>
        <dbReference type="EMBL" id="GAB1226723.1"/>
    </source>
</evidence>
<dbReference type="Proteomes" id="UP001628156">
    <property type="component" value="Unassembled WGS sequence"/>
</dbReference>
<keyword evidence="1" id="KW-0812">Transmembrane</keyword>
<organism evidence="3 4">
    <name type="scientific">Entamoeba nuttalli</name>
    <dbReference type="NCBI Taxonomy" id="412467"/>
    <lineage>
        <taxon>Eukaryota</taxon>
        <taxon>Amoebozoa</taxon>
        <taxon>Evosea</taxon>
        <taxon>Archamoebae</taxon>
        <taxon>Mastigamoebida</taxon>
        <taxon>Entamoebidae</taxon>
        <taxon>Entamoeba</taxon>
    </lineage>
</organism>
<protein>
    <recommendedName>
        <fullName evidence="2">Ras guanine nucleotide exchange factor glfB-like C-terminal domain-containing protein</fullName>
    </recommendedName>
</protein>
<dbReference type="InterPro" id="IPR056651">
    <property type="entry name" value="GlfB-like_C"/>
</dbReference>
<keyword evidence="1" id="KW-0472">Membrane</keyword>
<evidence type="ECO:0000313" key="4">
    <source>
        <dbReference type="Proteomes" id="UP001628156"/>
    </source>
</evidence>
<comment type="caution">
    <text evidence="3">The sequence shown here is derived from an EMBL/GenBank/DDBJ whole genome shotgun (WGS) entry which is preliminary data.</text>
</comment>
<gene>
    <name evidence="3" type="ORF">ENUP19_0304G0011</name>
</gene>
<keyword evidence="1" id="KW-1133">Transmembrane helix</keyword>
<evidence type="ECO:0000256" key="1">
    <source>
        <dbReference type="SAM" id="Phobius"/>
    </source>
</evidence>
<accession>A0ABQ0DV46</accession>
<name>A0ABQ0DV46_9EUKA</name>
<keyword evidence="4" id="KW-1185">Reference proteome</keyword>
<dbReference type="PANTHER" id="PTHR36127:SF1">
    <property type="entry name" value="COMM DOMAIN-CONTAINING PROTEIN"/>
    <property type="match status" value="1"/>
</dbReference>
<reference evidence="3 4" key="1">
    <citation type="journal article" date="2019" name="PLoS Negl. Trop. Dis.">
        <title>Whole genome sequencing of Entamoeba nuttalli reveals mammalian host-related molecular signatures and a novel octapeptide-repeat surface protein.</title>
        <authorList>
            <person name="Tanaka M."/>
            <person name="Makiuchi T."/>
            <person name="Komiyama T."/>
            <person name="Shiina T."/>
            <person name="Osaki K."/>
            <person name="Tachibana H."/>
        </authorList>
    </citation>
    <scope>NUCLEOTIDE SEQUENCE [LARGE SCALE GENOMIC DNA]</scope>
    <source>
        <strain evidence="3 4">P19-061405</strain>
    </source>
</reference>
<evidence type="ECO:0000259" key="2">
    <source>
        <dbReference type="Pfam" id="PF24929"/>
    </source>
</evidence>
<sequence>MEEMLLLITTGMIMVVIFGTVLIVTCINKPKQKLSEYGKVESNISLRPELTFNEMCQKIITLHAKPIIKTSIGIDVPRLATKIIIKKSDKIILSGAEIFNKYEKEKYSAELTVREVVSEMIELFDGNDMKEYFEHTFEDLFNYIRTKTEGDVSSCFKKLLPIVFPEDCLTISVMKTFTQALFAAAVEYLLPFRRKHQYHDGYTGWNIEVIIESQEINIKHTKGETSYEENGFNFEWYLIYKIDRINKRIISLDLQIDNVQFNNYPNDLREDFIICIDKINAESHLKELN</sequence>
<feature type="domain" description="Ras guanine nucleotide exchange factor glfB-like C-terminal" evidence="2">
    <location>
        <begin position="52"/>
        <end position="278"/>
    </location>
</feature>
<dbReference type="EMBL" id="BAAFRS010000304">
    <property type="protein sequence ID" value="GAB1226723.1"/>
    <property type="molecule type" value="Genomic_DNA"/>
</dbReference>
<dbReference type="Pfam" id="PF24929">
    <property type="entry name" value="GlfB_C"/>
    <property type="match status" value="1"/>
</dbReference>
<dbReference type="PANTHER" id="PTHR36127">
    <property type="entry name" value="EXPRESSED PROTEIN"/>
    <property type="match status" value="1"/>
</dbReference>